<dbReference type="GeneID" id="89932627"/>
<reference evidence="9" key="1">
    <citation type="journal article" date="2023" name="Mol. Phylogenet. Evol.">
        <title>Genome-scale phylogeny and comparative genomics of the fungal order Sordariales.</title>
        <authorList>
            <person name="Hensen N."/>
            <person name="Bonometti L."/>
            <person name="Westerberg I."/>
            <person name="Brannstrom I.O."/>
            <person name="Guillou S."/>
            <person name="Cros-Aarteil S."/>
            <person name="Calhoun S."/>
            <person name="Haridas S."/>
            <person name="Kuo A."/>
            <person name="Mondo S."/>
            <person name="Pangilinan J."/>
            <person name="Riley R."/>
            <person name="LaButti K."/>
            <person name="Andreopoulos B."/>
            <person name="Lipzen A."/>
            <person name="Chen C."/>
            <person name="Yan M."/>
            <person name="Daum C."/>
            <person name="Ng V."/>
            <person name="Clum A."/>
            <person name="Steindorff A."/>
            <person name="Ohm R.A."/>
            <person name="Martin F."/>
            <person name="Silar P."/>
            <person name="Natvig D.O."/>
            <person name="Lalanne C."/>
            <person name="Gautier V."/>
            <person name="Ament-Velasquez S.L."/>
            <person name="Kruys A."/>
            <person name="Hutchinson M.I."/>
            <person name="Powell A.J."/>
            <person name="Barry K."/>
            <person name="Miller A.N."/>
            <person name="Grigoriev I.V."/>
            <person name="Debuchy R."/>
            <person name="Gladieux P."/>
            <person name="Hiltunen Thoren M."/>
            <person name="Johannesson H."/>
        </authorList>
    </citation>
    <scope>NUCLEOTIDE SEQUENCE</scope>
    <source>
        <strain evidence="9">CBS 508.74</strain>
    </source>
</reference>
<dbReference type="AlphaFoldDB" id="A0AAN6TCX6"/>
<dbReference type="InterPro" id="IPR001138">
    <property type="entry name" value="Zn2Cys6_DnaBD"/>
</dbReference>
<sequence>MTADIASHHPSLSKIRRVKCGEEKPACLRCTSTGRVCDGYDNKGTSSPCSPPKSAHTAEPAKTKSVETCPWSRAIQSMRATGTCADGTKTKQDPSFTRLRAFSPDTLAARHDSACPFTTFWNRVMTRPSDHCPDDAALQHGLAALKAAYQAFQYPDDDDDGVEVFIIQEYNKSIERLQLVAAHTATSLRVTLLCCLAFISLETLRGNHAVAVTHLVNGLRILQSLPPSDSGDNNRDTNTTLDMPHIIQLFARLEVSAFGAHGGSSSSASSSSSIQPVVSQRE</sequence>
<dbReference type="SUPFAM" id="SSF57701">
    <property type="entry name" value="Zn2/Cys6 DNA-binding domain"/>
    <property type="match status" value="1"/>
</dbReference>
<evidence type="ECO:0000313" key="9">
    <source>
        <dbReference type="EMBL" id="KAK4112108.1"/>
    </source>
</evidence>
<feature type="region of interest" description="Disordered" evidence="7">
    <location>
        <begin position="44"/>
        <end position="63"/>
    </location>
</feature>
<keyword evidence="5" id="KW-0804">Transcription</keyword>
<evidence type="ECO:0000259" key="8">
    <source>
        <dbReference type="Pfam" id="PF00172"/>
    </source>
</evidence>
<keyword evidence="10" id="KW-1185">Reference proteome</keyword>
<dbReference type="RefSeq" id="XP_064669678.1">
    <property type="nucleotide sequence ID" value="XM_064808504.1"/>
</dbReference>
<keyword evidence="6" id="KW-0539">Nucleus</keyword>
<evidence type="ECO:0000256" key="7">
    <source>
        <dbReference type="SAM" id="MobiDB-lite"/>
    </source>
</evidence>
<dbReference type="PANTHER" id="PTHR36206">
    <property type="entry name" value="ASPERCRYPTIN BIOSYNTHESIS CLUSTER-SPECIFIC TRANSCRIPTION REGULATOR ATNN-RELATED"/>
    <property type="match status" value="1"/>
</dbReference>
<evidence type="ECO:0000256" key="5">
    <source>
        <dbReference type="ARBA" id="ARBA00023163"/>
    </source>
</evidence>
<dbReference type="GO" id="GO:0008270">
    <property type="term" value="F:zinc ion binding"/>
    <property type="evidence" value="ECO:0007669"/>
    <property type="project" value="InterPro"/>
</dbReference>
<dbReference type="Pfam" id="PF00172">
    <property type="entry name" value="Zn_clus"/>
    <property type="match status" value="1"/>
</dbReference>
<name>A0AAN6TCX6_9PEZI</name>
<feature type="compositionally biased region" description="Low complexity" evidence="7">
    <location>
        <begin position="262"/>
        <end position="273"/>
    </location>
</feature>
<feature type="region of interest" description="Disordered" evidence="7">
    <location>
        <begin position="262"/>
        <end position="282"/>
    </location>
</feature>
<keyword evidence="4" id="KW-0238">DNA-binding</keyword>
<evidence type="ECO:0000256" key="1">
    <source>
        <dbReference type="ARBA" id="ARBA00022723"/>
    </source>
</evidence>
<dbReference type="GO" id="GO:0003677">
    <property type="term" value="F:DNA binding"/>
    <property type="evidence" value="ECO:0007669"/>
    <property type="project" value="UniProtKB-KW"/>
</dbReference>
<dbReference type="GO" id="GO:0000981">
    <property type="term" value="F:DNA-binding transcription factor activity, RNA polymerase II-specific"/>
    <property type="evidence" value="ECO:0007669"/>
    <property type="project" value="InterPro"/>
</dbReference>
<dbReference type="InterPro" id="IPR036864">
    <property type="entry name" value="Zn2-C6_fun-type_DNA-bd_sf"/>
</dbReference>
<evidence type="ECO:0000313" key="10">
    <source>
        <dbReference type="Proteomes" id="UP001302812"/>
    </source>
</evidence>
<keyword evidence="2" id="KW-0862">Zinc</keyword>
<evidence type="ECO:0000256" key="3">
    <source>
        <dbReference type="ARBA" id="ARBA00023015"/>
    </source>
</evidence>
<dbReference type="CDD" id="cd00067">
    <property type="entry name" value="GAL4"/>
    <property type="match status" value="1"/>
</dbReference>
<dbReference type="InterPro" id="IPR052360">
    <property type="entry name" value="Transcr_Regulatory_Proteins"/>
</dbReference>
<reference evidence="9" key="2">
    <citation type="submission" date="2023-05" db="EMBL/GenBank/DDBJ databases">
        <authorList>
            <consortium name="Lawrence Berkeley National Laboratory"/>
            <person name="Steindorff A."/>
            <person name="Hensen N."/>
            <person name="Bonometti L."/>
            <person name="Westerberg I."/>
            <person name="Brannstrom I.O."/>
            <person name="Guillou S."/>
            <person name="Cros-Aarteil S."/>
            <person name="Calhoun S."/>
            <person name="Haridas S."/>
            <person name="Kuo A."/>
            <person name="Mondo S."/>
            <person name="Pangilinan J."/>
            <person name="Riley R."/>
            <person name="Labutti K."/>
            <person name="Andreopoulos B."/>
            <person name="Lipzen A."/>
            <person name="Chen C."/>
            <person name="Yanf M."/>
            <person name="Daum C."/>
            <person name="Ng V."/>
            <person name="Clum A."/>
            <person name="Ohm R."/>
            <person name="Martin F."/>
            <person name="Silar P."/>
            <person name="Natvig D."/>
            <person name="Lalanne C."/>
            <person name="Gautier V."/>
            <person name="Ament-Velasquez S.L."/>
            <person name="Kruys A."/>
            <person name="Hutchinson M.I."/>
            <person name="Powell A.J."/>
            <person name="Barry K."/>
            <person name="Miller A.N."/>
            <person name="Grigoriev I.V."/>
            <person name="Debuchy R."/>
            <person name="Gladieux P."/>
            <person name="Thoren M.H."/>
            <person name="Johannesson H."/>
        </authorList>
    </citation>
    <scope>NUCLEOTIDE SEQUENCE</scope>
    <source>
        <strain evidence="9">CBS 508.74</strain>
    </source>
</reference>
<keyword evidence="1" id="KW-0479">Metal-binding</keyword>
<evidence type="ECO:0000256" key="2">
    <source>
        <dbReference type="ARBA" id="ARBA00022833"/>
    </source>
</evidence>
<comment type="caution">
    <text evidence="9">The sequence shown here is derived from an EMBL/GenBank/DDBJ whole genome shotgun (WGS) entry which is preliminary data.</text>
</comment>
<accession>A0AAN6TCX6</accession>
<protein>
    <recommendedName>
        <fullName evidence="8">Zn(2)-C6 fungal-type domain-containing protein</fullName>
    </recommendedName>
</protein>
<dbReference type="EMBL" id="MU853343">
    <property type="protein sequence ID" value="KAK4112108.1"/>
    <property type="molecule type" value="Genomic_DNA"/>
</dbReference>
<evidence type="ECO:0000256" key="6">
    <source>
        <dbReference type="ARBA" id="ARBA00023242"/>
    </source>
</evidence>
<proteinExistence type="predicted"/>
<feature type="domain" description="Zn(2)-C6 fungal-type" evidence="8">
    <location>
        <begin position="15"/>
        <end position="43"/>
    </location>
</feature>
<evidence type="ECO:0000256" key="4">
    <source>
        <dbReference type="ARBA" id="ARBA00023125"/>
    </source>
</evidence>
<organism evidence="9 10">
    <name type="scientific">Canariomyces notabilis</name>
    <dbReference type="NCBI Taxonomy" id="2074819"/>
    <lineage>
        <taxon>Eukaryota</taxon>
        <taxon>Fungi</taxon>
        <taxon>Dikarya</taxon>
        <taxon>Ascomycota</taxon>
        <taxon>Pezizomycotina</taxon>
        <taxon>Sordariomycetes</taxon>
        <taxon>Sordariomycetidae</taxon>
        <taxon>Sordariales</taxon>
        <taxon>Chaetomiaceae</taxon>
        <taxon>Canariomyces</taxon>
    </lineage>
</organism>
<keyword evidence="3" id="KW-0805">Transcription regulation</keyword>
<dbReference type="Proteomes" id="UP001302812">
    <property type="component" value="Unassembled WGS sequence"/>
</dbReference>
<gene>
    <name evidence="9" type="ORF">N656DRAFT_109333</name>
</gene>
<dbReference type="PANTHER" id="PTHR36206:SF12">
    <property type="entry name" value="ASPERCRYPTIN BIOSYNTHESIS CLUSTER-SPECIFIC TRANSCRIPTION REGULATOR ATNN-RELATED"/>
    <property type="match status" value="1"/>
</dbReference>